<evidence type="ECO:0000313" key="9">
    <source>
        <dbReference type="Proteomes" id="UP001310022"/>
    </source>
</evidence>
<comment type="caution">
    <text evidence="8">The sequence shown here is derived from an EMBL/GenBank/DDBJ whole genome shotgun (WGS) entry which is preliminary data.</text>
</comment>
<dbReference type="InterPro" id="IPR057739">
    <property type="entry name" value="Glyco_hydro_29_N"/>
</dbReference>
<dbReference type="InterPro" id="IPR017853">
    <property type="entry name" value="GH"/>
</dbReference>
<evidence type="ECO:0000256" key="3">
    <source>
        <dbReference type="ARBA" id="ARBA00012662"/>
    </source>
</evidence>
<dbReference type="Pfam" id="PF01120">
    <property type="entry name" value="Alpha_L_fucos"/>
    <property type="match status" value="1"/>
</dbReference>
<sequence length="691" mass="79251">MLLSVFFHQTQAQPQRAHDPRMDWFEEAKFGLFIHWGVNAIWEGVYHGEETPRYAEWIMHNSRIPIPEYREVAKDFYPDQYDPEYWVKLAKEAGMKYLVITTKHHDGFALFDSQYSDWNAVQATKWGKDLIKPLADACQREGIKLGFYYSHSLDWVNGGYVKQHWDPEHAAPISFDEYLQQVAYPQVTELLENYGAVDIMWWDMPKAMSVERTQPFKTLLEEQYPQIIQNTRLGNRKMGAFCGDFETPEQNIPEFVQLDKYWESCMTMNHNWSYRKSDQDWKSLKDLLINLTQSVSKGGNYLLNIGPKPDGSIPQASIERLEGFADWMSVNAEAIHGSSHTPFKHLPFYGTCTQKDNILYFHIYDWPGDQKLLIPGLKNEISRAYLLADDQQALHWEKTALGPELQLPFHATDPNVSVLAVEVAGELQIAEVDVEELQAGNLYSAQKAKIAGQQYFDAKTKLVQNWKNKGESLSWEVDIRQPGLYRLSSLVDFPKKSGDYHFSLEFDGKLLQLQYPSRERGQVHSTVFKMGSVAFESAGRYTMKMTLLEDQEMPFAFKKIQLDPLTLSQNSDAQVVLLAKEAILEKGLWVQHNSYLGGWSAEGSASWPFLITEQSGEFDLWISLRNSIPQAITVWVNQEAYSFQVPATTNGLQQLKVGRINVPESGQNQLKVQVSEVDKASALNIEKIILK</sequence>
<evidence type="ECO:0000256" key="6">
    <source>
        <dbReference type="ARBA" id="ARBA00023295"/>
    </source>
</evidence>
<dbReference type="Proteomes" id="UP001310022">
    <property type="component" value="Unassembled WGS sequence"/>
</dbReference>
<dbReference type="SUPFAM" id="SSF51445">
    <property type="entry name" value="(Trans)glycosidases"/>
    <property type="match status" value="1"/>
</dbReference>
<evidence type="ECO:0000256" key="1">
    <source>
        <dbReference type="ARBA" id="ARBA00004071"/>
    </source>
</evidence>
<dbReference type="SMART" id="SM00812">
    <property type="entry name" value="Alpha_L_fucos"/>
    <property type="match status" value="1"/>
</dbReference>
<keyword evidence="6" id="KW-0326">Glycosidase</keyword>
<keyword evidence="9" id="KW-1185">Reference proteome</keyword>
<dbReference type="Gene3D" id="2.60.40.1180">
    <property type="entry name" value="Golgi alpha-mannosidase II"/>
    <property type="match status" value="1"/>
</dbReference>
<gene>
    <name evidence="8" type="ORF">PEDI_11950</name>
</gene>
<proteinExistence type="inferred from homology"/>
<dbReference type="GO" id="GO:0005764">
    <property type="term" value="C:lysosome"/>
    <property type="evidence" value="ECO:0007669"/>
    <property type="project" value="TreeGrafter"/>
</dbReference>
<dbReference type="InterPro" id="IPR016286">
    <property type="entry name" value="FUC_metazoa-typ"/>
</dbReference>
<dbReference type="GO" id="GO:0016139">
    <property type="term" value="P:glycoside catabolic process"/>
    <property type="evidence" value="ECO:0007669"/>
    <property type="project" value="TreeGrafter"/>
</dbReference>
<dbReference type="GO" id="GO:0004560">
    <property type="term" value="F:alpha-L-fucosidase activity"/>
    <property type="evidence" value="ECO:0007669"/>
    <property type="project" value="InterPro"/>
</dbReference>
<dbReference type="PRINTS" id="PR00741">
    <property type="entry name" value="GLHYDRLASE29"/>
</dbReference>
<evidence type="ECO:0000256" key="5">
    <source>
        <dbReference type="ARBA" id="ARBA00022801"/>
    </source>
</evidence>
<dbReference type="PANTHER" id="PTHR10030">
    <property type="entry name" value="ALPHA-L-FUCOSIDASE"/>
    <property type="match status" value="1"/>
</dbReference>
<dbReference type="AlphaFoldDB" id="A0AAN5AL97"/>
<comment type="similarity">
    <text evidence="2">Belongs to the glycosyl hydrolase 29 family.</text>
</comment>
<dbReference type="EC" id="3.2.1.51" evidence="3"/>
<protein>
    <recommendedName>
        <fullName evidence="3">alpha-L-fucosidase</fullName>
        <ecNumber evidence="3">3.2.1.51</ecNumber>
    </recommendedName>
</protein>
<evidence type="ECO:0000313" key="8">
    <source>
        <dbReference type="EMBL" id="GJM60643.1"/>
    </source>
</evidence>
<dbReference type="PANTHER" id="PTHR10030:SF37">
    <property type="entry name" value="ALPHA-L-FUCOSIDASE-RELATED"/>
    <property type="match status" value="1"/>
</dbReference>
<organism evidence="8 9">
    <name type="scientific">Persicobacter diffluens</name>
    <dbReference type="NCBI Taxonomy" id="981"/>
    <lineage>
        <taxon>Bacteria</taxon>
        <taxon>Pseudomonadati</taxon>
        <taxon>Bacteroidota</taxon>
        <taxon>Cytophagia</taxon>
        <taxon>Cytophagales</taxon>
        <taxon>Persicobacteraceae</taxon>
        <taxon>Persicobacter</taxon>
    </lineage>
</organism>
<dbReference type="InterPro" id="IPR013780">
    <property type="entry name" value="Glyco_hydro_b"/>
</dbReference>
<dbReference type="Gene3D" id="2.60.120.260">
    <property type="entry name" value="Galactose-binding domain-like"/>
    <property type="match status" value="1"/>
</dbReference>
<evidence type="ECO:0000256" key="4">
    <source>
        <dbReference type="ARBA" id="ARBA00022729"/>
    </source>
</evidence>
<reference evidence="8 9" key="1">
    <citation type="submission" date="2021-12" db="EMBL/GenBank/DDBJ databases">
        <title>Genome sequencing of bacteria with rrn-lacking chromosome and rrn-plasmid.</title>
        <authorList>
            <person name="Anda M."/>
            <person name="Iwasaki W."/>
        </authorList>
    </citation>
    <scope>NUCLEOTIDE SEQUENCE [LARGE SCALE GENOMIC DNA]</scope>
    <source>
        <strain evidence="8 9">NBRC 15940</strain>
    </source>
</reference>
<evidence type="ECO:0000259" key="7">
    <source>
        <dbReference type="Pfam" id="PF01120"/>
    </source>
</evidence>
<dbReference type="InterPro" id="IPR000933">
    <property type="entry name" value="Glyco_hydro_29"/>
</dbReference>
<evidence type="ECO:0000256" key="2">
    <source>
        <dbReference type="ARBA" id="ARBA00007951"/>
    </source>
</evidence>
<dbReference type="EMBL" id="BQKE01000001">
    <property type="protein sequence ID" value="GJM60643.1"/>
    <property type="molecule type" value="Genomic_DNA"/>
</dbReference>
<name>A0AAN5AL97_9BACT</name>
<dbReference type="GO" id="GO:0006004">
    <property type="term" value="P:fucose metabolic process"/>
    <property type="evidence" value="ECO:0007669"/>
    <property type="project" value="InterPro"/>
</dbReference>
<accession>A0AAN5AL97</accession>
<dbReference type="Gene3D" id="3.20.20.80">
    <property type="entry name" value="Glycosidases"/>
    <property type="match status" value="1"/>
</dbReference>
<comment type="function">
    <text evidence="1">Alpha-L-fucosidase is responsible for hydrolyzing the alpha-1,6-linked fucose joined to the reducing-end N-acetylglucosamine of the carbohydrate moieties of glycoproteins.</text>
</comment>
<feature type="domain" description="Glycoside hydrolase family 29 N-terminal" evidence="7">
    <location>
        <begin position="17"/>
        <end position="333"/>
    </location>
</feature>
<keyword evidence="4" id="KW-0732">Signal</keyword>
<keyword evidence="5" id="KW-0378">Hydrolase</keyword>